<dbReference type="InterPro" id="IPR036291">
    <property type="entry name" value="NAD(P)-bd_dom_sf"/>
</dbReference>
<reference evidence="13" key="1">
    <citation type="journal article" date="2023" name="Mol. Phylogenet. Evol.">
        <title>Genome-scale phylogeny and comparative genomics of the fungal order Sordariales.</title>
        <authorList>
            <person name="Hensen N."/>
            <person name="Bonometti L."/>
            <person name="Westerberg I."/>
            <person name="Brannstrom I.O."/>
            <person name="Guillou S."/>
            <person name="Cros-Aarteil S."/>
            <person name="Calhoun S."/>
            <person name="Haridas S."/>
            <person name="Kuo A."/>
            <person name="Mondo S."/>
            <person name="Pangilinan J."/>
            <person name="Riley R."/>
            <person name="LaButti K."/>
            <person name="Andreopoulos B."/>
            <person name="Lipzen A."/>
            <person name="Chen C."/>
            <person name="Yan M."/>
            <person name="Daum C."/>
            <person name="Ng V."/>
            <person name="Clum A."/>
            <person name="Steindorff A."/>
            <person name="Ohm R.A."/>
            <person name="Martin F."/>
            <person name="Silar P."/>
            <person name="Natvig D.O."/>
            <person name="Lalanne C."/>
            <person name="Gautier V."/>
            <person name="Ament-Velasquez S.L."/>
            <person name="Kruys A."/>
            <person name="Hutchinson M.I."/>
            <person name="Powell A.J."/>
            <person name="Barry K."/>
            <person name="Miller A.N."/>
            <person name="Grigoriev I.V."/>
            <person name="Debuchy R."/>
            <person name="Gladieux P."/>
            <person name="Hiltunen Thoren M."/>
            <person name="Johannesson H."/>
        </authorList>
    </citation>
    <scope>NUCLEOTIDE SEQUENCE</scope>
    <source>
        <strain evidence="13">CBS 315.58</strain>
    </source>
</reference>
<dbReference type="GO" id="GO:0052650">
    <property type="term" value="F:all-trans-retinol dehydrogenase (NADP+) activity"/>
    <property type="evidence" value="ECO:0007669"/>
    <property type="project" value="UniProtKB-ARBA"/>
</dbReference>
<evidence type="ECO:0000256" key="4">
    <source>
        <dbReference type="ARBA" id="ARBA00022857"/>
    </source>
</evidence>
<name>A0AAN7AXN5_9PEZI</name>
<dbReference type="PANTHER" id="PTHR24322:SF736">
    <property type="entry name" value="RETINOL DEHYDROGENASE 10"/>
    <property type="match status" value="1"/>
</dbReference>
<dbReference type="FunFam" id="3.40.50.720:FF:000131">
    <property type="entry name" value="Short-chain dehydrogenase/reductase 3"/>
    <property type="match status" value="1"/>
</dbReference>
<dbReference type="Pfam" id="PF00106">
    <property type="entry name" value="adh_short"/>
    <property type="match status" value="1"/>
</dbReference>
<keyword evidence="5" id="KW-1133">Transmembrane helix</keyword>
<dbReference type="InterPro" id="IPR002347">
    <property type="entry name" value="SDR_fam"/>
</dbReference>
<gene>
    <name evidence="13" type="ORF">QBC40DRAFT_338519</name>
</gene>
<dbReference type="Proteomes" id="UP001303160">
    <property type="component" value="Unassembled WGS sequence"/>
</dbReference>
<comment type="subcellular location">
    <subcellularLocation>
        <location evidence="1">Membrane</location>
        <topology evidence="1">Multi-pass membrane protein</topology>
    </subcellularLocation>
</comment>
<evidence type="ECO:0000256" key="5">
    <source>
        <dbReference type="ARBA" id="ARBA00022989"/>
    </source>
</evidence>
<keyword evidence="14" id="KW-1185">Reference proteome</keyword>
<evidence type="ECO:0000256" key="6">
    <source>
        <dbReference type="ARBA" id="ARBA00023002"/>
    </source>
</evidence>
<keyword evidence="7" id="KW-0443">Lipid metabolism</keyword>
<evidence type="ECO:0000313" key="14">
    <source>
        <dbReference type="Proteomes" id="UP001303160"/>
    </source>
</evidence>
<reference evidence="13" key="2">
    <citation type="submission" date="2023-05" db="EMBL/GenBank/DDBJ databases">
        <authorList>
            <consortium name="Lawrence Berkeley National Laboratory"/>
            <person name="Steindorff A."/>
            <person name="Hensen N."/>
            <person name="Bonometti L."/>
            <person name="Westerberg I."/>
            <person name="Brannstrom I.O."/>
            <person name="Guillou S."/>
            <person name="Cros-Aarteil S."/>
            <person name="Calhoun S."/>
            <person name="Haridas S."/>
            <person name="Kuo A."/>
            <person name="Mondo S."/>
            <person name="Pangilinan J."/>
            <person name="Riley R."/>
            <person name="Labutti K."/>
            <person name="Andreopoulos B."/>
            <person name="Lipzen A."/>
            <person name="Chen C."/>
            <person name="Yanf M."/>
            <person name="Daum C."/>
            <person name="Ng V."/>
            <person name="Clum A."/>
            <person name="Ohm R."/>
            <person name="Martin F."/>
            <person name="Silar P."/>
            <person name="Natvig D."/>
            <person name="Lalanne C."/>
            <person name="Gautier V."/>
            <person name="Ament-Velasquez S.L."/>
            <person name="Kruys A."/>
            <person name="Hutchinson M.I."/>
            <person name="Powell A.J."/>
            <person name="Barry K."/>
            <person name="Miller A.N."/>
            <person name="Grigoriev I.V."/>
            <person name="Debuchy R."/>
            <person name="Gladieux P."/>
            <person name="Thoren M.H."/>
            <person name="Johannesson H."/>
        </authorList>
    </citation>
    <scope>NUCLEOTIDE SEQUENCE</scope>
    <source>
        <strain evidence="13">CBS 315.58</strain>
    </source>
</reference>
<keyword evidence="6" id="KW-0560">Oxidoreductase</keyword>
<evidence type="ECO:0000313" key="13">
    <source>
        <dbReference type="EMBL" id="KAK4202282.1"/>
    </source>
</evidence>
<evidence type="ECO:0000256" key="2">
    <source>
        <dbReference type="ARBA" id="ARBA00006484"/>
    </source>
</evidence>
<evidence type="ECO:0000256" key="9">
    <source>
        <dbReference type="ARBA" id="ARBA00059620"/>
    </source>
</evidence>
<keyword evidence="3" id="KW-0812">Transmembrane</keyword>
<evidence type="ECO:0000256" key="10">
    <source>
        <dbReference type="ARBA" id="ARBA00068717"/>
    </source>
</evidence>
<evidence type="ECO:0000256" key="8">
    <source>
        <dbReference type="ARBA" id="ARBA00023136"/>
    </source>
</evidence>
<proteinExistence type="inferred from homology"/>
<evidence type="ECO:0000256" key="7">
    <source>
        <dbReference type="ARBA" id="ARBA00023098"/>
    </source>
</evidence>
<keyword evidence="4" id="KW-0521">NADP</keyword>
<comment type="caution">
    <text evidence="13">The sequence shown here is derived from an EMBL/GenBank/DDBJ whole genome shotgun (WGS) entry which is preliminary data.</text>
</comment>
<comment type="similarity">
    <text evidence="2 12">Belongs to the short-chain dehydrogenases/reductases (SDR) family.</text>
</comment>
<protein>
    <recommendedName>
        <fullName evidence="10">Short-chain dehydrogenase/reductase 3</fullName>
    </recommendedName>
    <alternativeName>
        <fullName evidence="11">Retinal short-chain dehydrogenase/reductase 1</fullName>
    </alternativeName>
</protein>
<evidence type="ECO:0000256" key="11">
    <source>
        <dbReference type="ARBA" id="ARBA00082544"/>
    </source>
</evidence>
<dbReference type="PRINTS" id="PR00080">
    <property type="entry name" value="SDRFAMILY"/>
</dbReference>
<accession>A0AAN7AXN5</accession>
<sequence>MPFHTGMLPREGFKGDALISLIKNTAFNPKILLPLFLLAKCTKQGQDLSILHPTAFARVRKLLILSLLGWGNSWLTRKVNNSWVSDKYDWTGKEIVLVTGGSGGIGGLIVQLLAERNIKVVVLDIQPLTFTPSPTVTYFKCDLTSPSEIARVAALVRAQVGSPTVLINNAGVVQNKSILASTPRDVQFTFDVNHFSHYSTVREFLPYMIEHNHGMVVTVASFAAWVSVPNMVDYAASKAAAQSFHEGLTAEIKTTYGADRVRTVVVNQGYTKTALFEGYHNDSPFLLPALEPGSVAEAVVRQVLSGESGQVILPKMGNLLPFLGGLPGWYAGRLRVKGVGIMRQFKGRKVVEDVEKFYEEKEKKADTDRGVGESTVLVEK</sequence>
<dbReference type="GO" id="GO:0016020">
    <property type="term" value="C:membrane"/>
    <property type="evidence" value="ECO:0007669"/>
    <property type="project" value="UniProtKB-SubCell"/>
</dbReference>
<dbReference type="PANTHER" id="PTHR24322">
    <property type="entry name" value="PKSB"/>
    <property type="match status" value="1"/>
</dbReference>
<dbReference type="AlphaFoldDB" id="A0AAN7AXN5"/>
<dbReference type="PRINTS" id="PR00081">
    <property type="entry name" value="GDHRDH"/>
</dbReference>
<organism evidence="13 14">
    <name type="scientific">Triangularia verruculosa</name>
    <dbReference type="NCBI Taxonomy" id="2587418"/>
    <lineage>
        <taxon>Eukaryota</taxon>
        <taxon>Fungi</taxon>
        <taxon>Dikarya</taxon>
        <taxon>Ascomycota</taxon>
        <taxon>Pezizomycotina</taxon>
        <taxon>Sordariomycetes</taxon>
        <taxon>Sordariomycetidae</taxon>
        <taxon>Sordariales</taxon>
        <taxon>Podosporaceae</taxon>
        <taxon>Triangularia</taxon>
    </lineage>
</organism>
<dbReference type="Gene3D" id="3.40.50.720">
    <property type="entry name" value="NAD(P)-binding Rossmann-like Domain"/>
    <property type="match status" value="1"/>
</dbReference>
<dbReference type="SUPFAM" id="SSF51735">
    <property type="entry name" value="NAD(P)-binding Rossmann-fold domains"/>
    <property type="match status" value="1"/>
</dbReference>
<evidence type="ECO:0000256" key="3">
    <source>
        <dbReference type="ARBA" id="ARBA00022692"/>
    </source>
</evidence>
<dbReference type="EMBL" id="MU863899">
    <property type="protein sequence ID" value="KAK4202282.1"/>
    <property type="molecule type" value="Genomic_DNA"/>
</dbReference>
<evidence type="ECO:0000256" key="1">
    <source>
        <dbReference type="ARBA" id="ARBA00004141"/>
    </source>
</evidence>
<evidence type="ECO:0000256" key="12">
    <source>
        <dbReference type="RuleBase" id="RU000363"/>
    </source>
</evidence>
<keyword evidence="8" id="KW-0472">Membrane</keyword>
<comment type="function">
    <text evidence="9">Catalyzes the reduction of all-trans-retinal to all-trans-retinol in the presence of NADPH.</text>
</comment>